<evidence type="ECO:0000256" key="16">
    <source>
        <dbReference type="PIRSR" id="PIRSR006404-2"/>
    </source>
</evidence>
<evidence type="ECO:0000256" key="5">
    <source>
        <dbReference type="ARBA" id="ARBA00022692"/>
    </source>
</evidence>
<evidence type="ECO:0000256" key="12">
    <source>
        <dbReference type="ARBA" id="ARBA00023122"/>
    </source>
</evidence>
<comment type="cofactor">
    <cofactor evidence="14 16">
        <name>Zn(2+)</name>
        <dbReference type="ChEBI" id="CHEBI:29105"/>
    </cofactor>
    <text evidence="14 16">Binds 1 zinc ion per subunit.</text>
</comment>
<feature type="transmembrane region" description="Helical" evidence="14">
    <location>
        <begin position="99"/>
        <end position="120"/>
    </location>
</feature>
<keyword evidence="9 14" id="KW-0862">Zinc</keyword>
<dbReference type="SMART" id="SM00116">
    <property type="entry name" value="CBS"/>
    <property type="match status" value="2"/>
</dbReference>
<gene>
    <name evidence="19" type="ORF">DDZ15_13790</name>
</gene>
<feature type="transmembrane region" description="Helical" evidence="14">
    <location>
        <begin position="198"/>
        <end position="223"/>
    </location>
</feature>
<dbReference type="PROSITE" id="PS51371">
    <property type="entry name" value="CBS"/>
    <property type="match status" value="2"/>
</dbReference>
<dbReference type="GO" id="GO:0008237">
    <property type="term" value="F:metallopeptidase activity"/>
    <property type="evidence" value="ECO:0007669"/>
    <property type="project" value="UniProtKB-UniRule"/>
</dbReference>
<reference evidence="19 20" key="1">
    <citation type="submission" date="2018-05" db="EMBL/GenBank/DDBJ databases">
        <title>Rhodohalobacter halophilus gen. nov., sp. nov., a moderately halophilic member of the family Balneolaceae.</title>
        <authorList>
            <person name="Liu Z.-W."/>
        </authorList>
    </citation>
    <scope>NUCLEOTIDE SEQUENCE [LARGE SCALE GENOMIC DNA]</scope>
    <source>
        <strain evidence="19 20">8A47</strain>
    </source>
</reference>
<keyword evidence="3 14" id="KW-1003">Cell membrane</keyword>
<dbReference type="PANTHER" id="PTHR39188:SF3">
    <property type="entry name" value="STAGE IV SPORULATION PROTEIN FB"/>
    <property type="match status" value="1"/>
</dbReference>
<evidence type="ECO:0000313" key="20">
    <source>
        <dbReference type="Proteomes" id="UP000245533"/>
    </source>
</evidence>
<dbReference type="InterPro" id="IPR016483">
    <property type="entry name" value="UCP006404_Pept_M50_CBS"/>
</dbReference>
<evidence type="ECO:0000259" key="18">
    <source>
        <dbReference type="PROSITE" id="PS51371"/>
    </source>
</evidence>
<dbReference type="RefSeq" id="WP_109647685.1">
    <property type="nucleotide sequence ID" value="NZ_QGGB01000009.1"/>
</dbReference>
<protein>
    <recommendedName>
        <fullName evidence="14">Zinc metalloprotease</fullName>
    </recommendedName>
</protein>
<feature type="binding site" evidence="16">
    <location>
        <position position="59"/>
    </location>
    <ligand>
        <name>Zn(2+)</name>
        <dbReference type="ChEBI" id="CHEBI:29105"/>
        <note>catalytic</note>
    </ligand>
</feature>
<keyword evidence="10 14" id="KW-1133">Transmembrane helix</keyword>
<keyword evidence="20" id="KW-1185">Reference proteome</keyword>
<feature type="transmembrane region" description="Helical" evidence="14">
    <location>
        <begin position="42"/>
        <end position="61"/>
    </location>
</feature>
<keyword evidence="8 14" id="KW-0378">Hydrolase</keyword>
<evidence type="ECO:0000256" key="17">
    <source>
        <dbReference type="PROSITE-ProRule" id="PRU00703"/>
    </source>
</evidence>
<feature type="binding site" evidence="16">
    <location>
        <position position="168"/>
    </location>
    <ligand>
        <name>Zn(2+)</name>
        <dbReference type="ChEBI" id="CHEBI:29105"/>
        <note>catalytic</note>
    </ligand>
</feature>
<dbReference type="PIRSF" id="PIRSF006404">
    <property type="entry name" value="UCP006404_Pept_M50_CBS"/>
    <property type="match status" value="1"/>
</dbReference>
<feature type="domain" description="CBS" evidence="18">
    <location>
        <begin position="307"/>
        <end position="364"/>
    </location>
</feature>
<keyword evidence="13 14" id="KW-0472">Membrane</keyword>
<keyword evidence="5 14" id="KW-0812">Transmembrane</keyword>
<organism evidence="19 20">
    <name type="scientific">Rhodohalobacter mucosus</name>
    <dbReference type="NCBI Taxonomy" id="2079485"/>
    <lineage>
        <taxon>Bacteria</taxon>
        <taxon>Pseudomonadati</taxon>
        <taxon>Balneolota</taxon>
        <taxon>Balneolia</taxon>
        <taxon>Balneolales</taxon>
        <taxon>Balneolaceae</taxon>
        <taxon>Rhodohalobacter</taxon>
    </lineage>
</organism>
<keyword evidence="4 14" id="KW-0645">Protease</keyword>
<dbReference type="InterPro" id="IPR046342">
    <property type="entry name" value="CBS_dom_sf"/>
</dbReference>
<dbReference type="EMBL" id="QGGB01000009">
    <property type="protein sequence ID" value="PWN05658.1"/>
    <property type="molecule type" value="Genomic_DNA"/>
</dbReference>
<feature type="transmembrane region" description="Helical" evidence="14">
    <location>
        <begin position="140"/>
        <end position="162"/>
    </location>
</feature>
<feature type="binding site" evidence="16">
    <location>
        <position position="63"/>
    </location>
    <ligand>
        <name>Zn(2+)</name>
        <dbReference type="ChEBI" id="CHEBI:29105"/>
        <note>catalytic</note>
    </ligand>
</feature>
<evidence type="ECO:0000256" key="15">
    <source>
        <dbReference type="PIRSR" id="PIRSR006404-1"/>
    </source>
</evidence>
<evidence type="ECO:0000313" key="19">
    <source>
        <dbReference type="EMBL" id="PWN05658.1"/>
    </source>
</evidence>
<comment type="subcellular location">
    <subcellularLocation>
        <location evidence="1 14">Cell membrane</location>
        <topology evidence="1 14">Multi-pass membrane protein</topology>
    </subcellularLocation>
</comment>
<dbReference type="Pfam" id="PF00571">
    <property type="entry name" value="CBS"/>
    <property type="match status" value="2"/>
</dbReference>
<dbReference type="InterPro" id="IPR000644">
    <property type="entry name" value="CBS_dom"/>
</dbReference>
<dbReference type="CDD" id="cd06164">
    <property type="entry name" value="S2P-M50_SpoIVFB_CBS"/>
    <property type="match status" value="1"/>
</dbReference>
<evidence type="ECO:0000256" key="11">
    <source>
        <dbReference type="ARBA" id="ARBA00023049"/>
    </source>
</evidence>
<comment type="similarity">
    <text evidence="2 14">Belongs to the peptidase M50B family.</text>
</comment>
<dbReference type="InterPro" id="IPR008915">
    <property type="entry name" value="Peptidase_M50"/>
</dbReference>
<evidence type="ECO:0000256" key="3">
    <source>
        <dbReference type="ARBA" id="ARBA00022475"/>
    </source>
</evidence>
<evidence type="ECO:0000256" key="6">
    <source>
        <dbReference type="ARBA" id="ARBA00022723"/>
    </source>
</evidence>
<dbReference type="GO" id="GO:0005886">
    <property type="term" value="C:plasma membrane"/>
    <property type="evidence" value="ECO:0007669"/>
    <property type="project" value="UniProtKB-SubCell"/>
</dbReference>
<keyword evidence="11 14" id="KW-0482">Metalloprotease</keyword>
<keyword evidence="6 14" id="KW-0479">Metal-binding</keyword>
<evidence type="ECO:0000256" key="4">
    <source>
        <dbReference type="ARBA" id="ARBA00022670"/>
    </source>
</evidence>
<evidence type="ECO:0000256" key="1">
    <source>
        <dbReference type="ARBA" id="ARBA00004651"/>
    </source>
</evidence>
<dbReference type="SUPFAM" id="SSF54631">
    <property type="entry name" value="CBS-domain pair"/>
    <property type="match status" value="1"/>
</dbReference>
<evidence type="ECO:0000256" key="7">
    <source>
        <dbReference type="ARBA" id="ARBA00022737"/>
    </source>
</evidence>
<evidence type="ECO:0000256" key="2">
    <source>
        <dbReference type="ARBA" id="ARBA00007931"/>
    </source>
</evidence>
<dbReference type="Proteomes" id="UP000245533">
    <property type="component" value="Unassembled WGS sequence"/>
</dbReference>
<evidence type="ECO:0000256" key="9">
    <source>
        <dbReference type="ARBA" id="ARBA00022833"/>
    </source>
</evidence>
<keyword evidence="7" id="KW-0677">Repeat</keyword>
<name>A0A316TPC6_9BACT</name>
<evidence type="ECO:0000256" key="14">
    <source>
        <dbReference type="PIRNR" id="PIRNR006404"/>
    </source>
</evidence>
<proteinExistence type="inferred from homology"/>
<evidence type="ECO:0000256" key="13">
    <source>
        <dbReference type="ARBA" id="ARBA00023136"/>
    </source>
</evidence>
<feature type="transmembrane region" description="Helical" evidence="14">
    <location>
        <begin position="12"/>
        <end position="30"/>
    </location>
</feature>
<feature type="domain" description="CBS" evidence="18">
    <location>
        <begin position="245"/>
        <end position="301"/>
    </location>
</feature>
<comment type="caution">
    <text evidence="19">The sequence shown here is derived from an EMBL/GenBank/DDBJ whole genome shotgun (WGS) entry which is preliminary data.</text>
</comment>
<dbReference type="Gene3D" id="3.10.580.10">
    <property type="entry name" value="CBS-domain"/>
    <property type="match status" value="1"/>
</dbReference>
<dbReference type="PANTHER" id="PTHR39188">
    <property type="entry name" value="MEMBRANE-ASSOCIATED ZINC METALLOPROTEASE M50B"/>
    <property type="match status" value="1"/>
</dbReference>
<evidence type="ECO:0000256" key="8">
    <source>
        <dbReference type="ARBA" id="ARBA00022801"/>
    </source>
</evidence>
<evidence type="ECO:0000256" key="10">
    <source>
        <dbReference type="ARBA" id="ARBA00022989"/>
    </source>
</evidence>
<sequence>MSASLNLGRYAGIKVQIHWTFWLLFLFIGFMVYSNDGTLTELLWNSLFIFALFFCVVLHEFGHALTARKFGVGTRSITLLPIGGVASLNEMPEDPMQEFVIAIAGPLVNVAIALILYLFVPIDNFLVDDPEVLEEQLSTINAANFLFYLFSVNVALVVFNLIPAFPMDGGRIFRALLSTRMSRVQATKTAAGLGKFMALLFFLFGLFFNIILTVIAVFIYFGAHSENIMIQQISILKGNDIRDAMITDFTTMKPGDTLQDAVDRILASTEQDFIIAENGKPVGILFMNDIAEALHSNSRDTSIDGVMKTDFVTLEAGDPLPGVYRQLRRGDRNFFPVVDNGELVGVLDMNNINEFLTLRAAYDY</sequence>
<feature type="active site" evidence="15">
    <location>
        <position position="60"/>
    </location>
</feature>
<dbReference type="OrthoDB" id="9800627at2"/>
<accession>A0A316TPC6</accession>
<dbReference type="GO" id="GO:0006508">
    <property type="term" value="P:proteolysis"/>
    <property type="evidence" value="ECO:0007669"/>
    <property type="project" value="UniProtKB-KW"/>
</dbReference>
<keyword evidence="12 17" id="KW-0129">CBS domain</keyword>
<dbReference type="GO" id="GO:0046872">
    <property type="term" value="F:metal ion binding"/>
    <property type="evidence" value="ECO:0007669"/>
    <property type="project" value="UniProtKB-UniRule"/>
</dbReference>
<dbReference type="AlphaFoldDB" id="A0A316TPC6"/>
<dbReference type="Pfam" id="PF02163">
    <property type="entry name" value="Peptidase_M50"/>
    <property type="match status" value="1"/>
</dbReference>